<feature type="domain" description="F-box associated beta-propeller type 3" evidence="1">
    <location>
        <begin position="125"/>
        <end position="391"/>
    </location>
</feature>
<dbReference type="EMBL" id="JBDFQZ010000013">
    <property type="protein sequence ID" value="KAK9669749.1"/>
    <property type="molecule type" value="Genomic_DNA"/>
</dbReference>
<organism evidence="2 3">
    <name type="scientific">Saponaria officinalis</name>
    <name type="common">Common soapwort</name>
    <name type="synonym">Lychnis saponaria</name>
    <dbReference type="NCBI Taxonomy" id="3572"/>
    <lineage>
        <taxon>Eukaryota</taxon>
        <taxon>Viridiplantae</taxon>
        <taxon>Streptophyta</taxon>
        <taxon>Embryophyta</taxon>
        <taxon>Tracheophyta</taxon>
        <taxon>Spermatophyta</taxon>
        <taxon>Magnoliopsida</taxon>
        <taxon>eudicotyledons</taxon>
        <taxon>Gunneridae</taxon>
        <taxon>Pentapetalae</taxon>
        <taxon>Caryophyllales</taxon>
        <taxon>Caryophyllaceae</taxon>
        <taxon>Caryophylleae</taxon>
        <taxon>Saponaria</taxon>
    </lineage>
</organism>
<sequence length="429" mass="50010">MLLKRNNTEMVYPEVTRVVTRAQKRRLNMEMADPQVTRARKRTLARKQSEDESHTFRLPEEILFNILLRVPAKLLHEVVRCVSTQLFGIVTDPMFVRKHRQMSNAGFLIQNVKDKSKISYIEADTTRLKLTEIQLPLPAPFMGSFNGFVLLHDLTKPYIFHVMNPVTKVNFSLPPMTGFCNYNSQVGFGITSSGLYKVVHISAKSTAKRVLMRVFTLGVDTTWLFIDLKGISIGLKEMHAFMFCPRFIAGFIYWINFLHFTGVALDVDTEIIYRFSPPEDLIREDIVRNDDTSIRFLSMGTCLGLFRQSQGGDTWRFWKLTCVKTNEWTEMARINIQPLLSRVDKMFYPSKVKCVWPTRLINGEFWFYRRVDEEFVMVRYDLVNESFSFFPITKVCIDSYIYPHVHTLLSPRNCKPGMLDSSIDEYNNY</sequence>
<evidence type="ECO:0000259" key="1">
    <source>
        <dbReference type="Pfam" id="PF08268"/>
    </source>
</evidence>
<accession>A0AAW1GY24</accession>
<dbReference type="PANTHER" id="PTHR31672">
    <property type="entry name" value="BNACNNG10540D PROTEIN"/>
    <property type="match status" value="1"/>
</dbReference>
<dbReference type="PANTHER" id="PTHR31672:SF13">
    <property type="entry name" value="F-BOX PROTEIN CPR30-LIKE"/>
    <property type="match status" value="1"/>
</dbReference>
<name>A0AAW1GY24_SAPOF</name>
<protein>
    <recommendedName>
        <fullName evidence="1">F-box associated beta-propeller type 3 domain-containing protein</fullName>
    </recommendedName>
</protein>
<dbReference type="Proteomes" id="UP001443914">
    <property type="component" value="Unassembled WGS sequence"/>
</dbReference>
<dbReference type="AlphaFoldDB" id="A0AAW1GY24"/>
<comment type="caution">
    <text evidence="2">The sequence shown here is derived from an EMBL/GenBank/DDBJ whole genome shotgun (WGS) entry which is preliminary data.</text>
</comment>
<dbReference type="NCBIfam" id="TIGR01640">
    <property type="entry name" value="F_box_assoc_1"/>
    <property type="match status" value="1"/>
</dbReference>
<dbReference type="InterPro" id="IPR036047">
    <property type="entry name" value="F-box-like_dom_sf"/>
</dbReference>
<proteinExistence type="predicted"/>
<dbReference type="InterPro" id="IPR050796">
    <property type="entry name" value="SCF_F-box_component"/>
</dbReference>
<dbReference type="Pfam" id="PF08268">
    <property type="entry name" value="FBA_3"/>
    <property type="match status" value="1"/>
</dbReference>
<reference evidence="2" key="1">
    <citation type="submission" date="2024-03" db="EMBL/GenBank/DDBJ databases">
        <title>WGS assembly of Saponaria officinalis var. Norfolk2.</title>
        <authorList>
            <person name="Jenkins J."/>
            <person name="Shu S."/>
            <person name="Grimwood J."/>
            <person name="Barry K."/>
            <person name="Goodstein D."/>
            <person name="Schmutz J."/>
            <person name="Leebens-Mack J."/>
            <person name="Osbourn A."/>
        </authorList>
    </citation>
    <scope>NUCLEOTIDE SEQUENCE [LARGE SCALE GENOMIC DNA]</scope>
    <source>
        <strain evidence="2">JIC</strain>
    </source>
</reference>
<evidence type="ECO:0000313" key="2">
    <source>
        <dbReference type="EMBL" id="KAK9669749.1"/>
    </source>
</evidence>
<evidence type="ECO:0000313" key="3">
    <source>
        <dbReference type="Proteomes" id="UP001443914"/>
    </source>
</evidence>
<dbReference type="InterPro" id="IPR013187">
    <property type="entry name" value="F-box-assoc_dom_typ3"/>
</dbReference>
<keyword evidence="3" id="KW-1185">Reference proteome</keyword>
<dbReference type="SUPFAM" id="SSF81383">
    <property type="entry name" value="F-box domain"/>
    <property type="match status" value="1"/>
</dbReference>
<gene>
    <name evidence="2" type="ORF">RND81_13G152000</name>
</gene>
<dbReference type="InterPro" id="IPR017451">
    <property type="entry name" value="F-box-assoc_interact_dom"/>
</dbReference>